<feature type="non-terminal residue" evidence="2">
    <location>
        <position position="57"/>
    </location>
</feature>
<evidence type="ECO:0000256" key="1">
    <source>
        <dbReference type="SAM" id="MobiDB-lite"/>
    </source>
</evidence>
<name>A0A6J4RX19_9ACTN</name>
<dbReference type="EMBL" id="CADCVI010000196">
    <property type="protein sequence ID" value="CAA9484039.1"/>
    <property type="molecule type" value="Genomic_DNA"/>
</dbReference>
<sequence length="57" mass="5535">KGSAPRPGTDGKRTRPSFGAATRPAQSTASRPSARSQDHPPIPPPGSAPSGAGSSAG</sequence>
<reference evidence="2" key="1">
    <citation type="submission" date="2020-02" db="EMBL/GenBank/DDBJ databases">
        <authorList>
            <person name="Meier V. D."/>
        </authorList>
    </citation>
    <scope>NUCLEOTIDE SEQUENCE</scope>
    <source>
        <strain evidence="2">AVDCRST_MAG25</strain>
    </source>
</reference>
<proteinExistence type="predicted"/>
<organism evidence="2">
    <name type="scientific">uncultured Rubrobacteraceae bacterium</name>
    <dbReference type="NCBI Taxonomy" id="349277"/>
    <lineage>
        <taxon>Bacteria</taxon>
        <taxon>Bacillati</taxon>
        <taxon>Actinomycetota</taxon>
        <taxon>Rubrobacteria</taxon>
        <taxon>Rubrobacterales</taxon>
        <taxon>Rubrobacteraceae</taxon>
        <taxon>environmental samples</taxon>
    </lineage>
</organism>
<protein>
    <submittedName>
        <fullName evidence="2">Uncharacterized protein</fullName>
    </submittedName>
</protein>
<feature type="compositionally biased region" description="Polar residues" evidence="1">
    <location>
        <begin position="24"/>
        <end position="35"/>
    </location>
</feature>
<feature type="region of interest" description="Disordered" evidence="1">
    <location>
        <begin position="1"/>
        <end position="57"/>
    </location>
</feature>
<accession>A0A6J4RX19</accession>
<evidence type="ECO:0000313" key="2">
    <source>
        <dbReference type="EMBL" id="CAA9484039.1"/>
    </source>
</evidence>
<feature type="compositionally biased region" description="Low complexity" evidence="1">
    <location>
        <begin position="48"/>
        <end position="57"/>
    </location>
</feature>
<feature type="non-terminal residue" evidence="2">
    <location>
        <position position="1"/>
    </location>
</feature>
<gene>
    <name evidence="2" type="ORF">AVDCRST_MAG25-2954</name>
</gene>
<dbReference type="AlphaFoldDB" id="A0A6J4RX19"/>